<evidence type="ECO:0000256" key="12">
    <source>
        <dbReference type="PIRNR" id="PIRNR002764"/>
    </source>
</evidence>
<comment type="subcellular location">
    <subcellularLocation>
        <location evidence="2">Cell inner membrane</location>
        <topology evidence="2">Multi-pass membrane protein</topology>
    </subcellularLocation>
</comment>
<feature type="transmembrane region" description="Helical" evidence="13">
    <location>
        <begin position="113"/>
        <end position="133"/>
    </location>
</feature>
<gene>
    <name evidence="14" type="primary">ccmB</name>
    <name evidence="14" type="ORF">HHL27_02265</name>
</gene>
<dbReference type="GO" id="GO:1903607">
    <property type="term" value="P:cytochrome c biosynthetic process"/>
    <property type="evidence" value="ECO:0007669"/>
    <property type="project" value="TreeGrafter"/>
</dbReference>
<keyword evidence="5 12" id="KW-0813">Transport</keyword>
<feature type="transmembrane region" description="Helical" evidence="13">
    <location>
        <begin position="57"/>
        <end position="76"/>
    </location>
</feature>
<keyword evidence="10 13" id="KW-1133">Transmembrane helix</keyword>
<dbReference type="GO" id="GO:0017004">
    <property type="term" value="P:cytochrome complex assembly"/>
    <property type="evidence" value="ECO:0007669"/>
    <property type="project" value="UniProtKB-KW"/>
</dbReference>
<dbReference type="AlphaFoldDB" id="A0A7Y0BLB7"/>
<organism evidence="14 15">
    <name type="scientific">Novosphingobium olei</name>
    <dbReference type="NCBI Taxonomy" id="2728851"/>
    <lineage>
        <taxon>Bacteria</taxon>
        <taxon>Pseudomonadati</taxon>
        <taxon>Pseudomonadota</taxon>
        <taxon>Alphaproteobacteria</taxon>
        <taxon>Sphingomonadales</taxon>
        <taxon>Sphingomonadaceae</taxon>
        <taxon>Novosphingobium</taxon>
    </lineage>
</organism>
<dbReference type="InterPro" id="IPR026031">
    <property type="entry name" value="Cyt_c_CcmB_bac"/>
</dbReference>
<sequence>MSGGTGNAGKALATIFARDLALLLKGALGRGGAVLPLLFFLAVAMLFPFAVGPDAKLLGRTGAGVIWVAALLAAILPLDRLVEPDVEAGFFDQWALRGLAEEAVLMVRIVAHWLSFGVPLMLAAPISAGLLSLDRAQLITIEQGLLLGTPGLAAIGVTIAALTAGLRAGSALGGMLAIPLAVPLLIFGAGSLQPGGEGGLALLGASSLAALAIAPFAGGAALRAARE</sequence>
<dbReference type="RefSeq" id="WP_169491735.1">
    <property type="nucleotide sequence ID" value="NZ_JABBGM010000001.1"/>
</dbReference>
<keyword evidence="11 12" id="KW-0472">Membrane</keyword>
<dbReference type="PANTHER" id="PTHR30070">
    <property type="entry name" value="HEME EXPORTER PROTEIN B"/>
    <property type="match status" value="1"/>
</dbReference>
<evidence type="ECO:0000256" key="13">
    <source>
        <dbReference type="SAM" id="Phobius"/>
    </source>
</evidence>
<dbReference type="NCBIfam" id="TIGR01190">
    <property type="entry name" value="ccmB"/>
    <property type="match status" value="1"/>
</dbReference>
<dbReference type="GO" id="GO:0005886">
    <property type="term" value="C:plasma membrane"/>
    <property type="evidence" value="ECO:0007669"/>
    <property type="project" value="UniProtKB-SubCell"/>
</dbReference>
<comment type="function">
    <text evidence="1 12">Required for the export of heme to the periplasm for the biogenesis of c-type cytochromes.</text>
</comment>
<evidence type="ECO:0000256" key="8">
    <source>
        <dbReference type="ARBA" id="ARBA00022692"/>
    </source>
</evidence>
<evidence type="ECO:0000256" key="2">
    <source>
        <dbReference type="ARBA" id="ARBA00004429"/>
    </source>
</evidence>
<dbReference type="PANTHER" id="PTHR30070:SF1">
    <property type="entry name" value="CYTOCHROME C BIOGENESIS B-RELATED"/>
    <property type="match status" value="1"/>
</dbReference>
<protein>
    <recommendedName>
        <fullName evidence="4 12">Heme exporter protein B</fullName>
    </recommendedName>
</protein>
<evidence type="ECO:0000313" key="14">
    <source>
        <dbReference type="EMBL" id="NML92494.1"/>
    </source>
</evidence>
<evidence type="ECO:0000256" key="5">
    <source>
        <dbReference type="ARBA" id="ARBA00022448"/>
    </source>
</evidence>
<evidence type="ECO:0000256" key="3">
    <source>
        <dbReference type="ARBA" id="ARBA00010544"/>
    </source>
</evidence>
<evidence type="ECO:0000256" key="10">
    <source>
        <dbReference type="ARBA" id="ARBA00022989"/>
    </source>
</evidence>
<evidence type="ECO:0000256" key="7">
    <source>
        <dbReference type="ARBA" id="ARBA00022519"/>
    </source>
</evidence>
<evidence type="ECO:0000256" key="9">
    <source>
        <dbReference type="ARBA" id="ARBA00022748"/>
    </source>
</evidence>
<dbReference type="PIRSF" id="PIRSF002764">
    <property type="entry name" value="CcmB"/>
    <property type="match status" value="1"/>
</dbReference>
<feature type="transmembrane region" description="Helical" evidence="13">
    <location>
        <begin position="199"/>
        <end position="222"/>
    </location>
</feature>
<dbReference type="PRINTS" id="PR01414">
    <property type="entry name" value="CCMBBIOGNSIS"/>
</dbReference>
<evidence type="ECO:0000256" key="6">
    <source>
        <dbReference type="ARBA" id="ARBA00022475"/>
    </source>
</evidence>
<dbReference type="InterPro" id="IPR003544">
    <property type="entry name" value="Cyt_c_biogenesis_CcmB"/>
</dbReference>
<keyword evidence="9 12" id="KW-0201">Cytochrome c-type biogenesis</keyword>
<dbReference type="Pfam" id="PF03379">
    <property type="entry name" value="CcmB"/>
    <property type="match status" value="1"/>
</dbReference>
<keyword evidence="8 13" id="KW-0812">Transmembrane</keyword>
<comment type="similarity">
    <text evidence="3 12">Belongs to the CcmB/CycW/HelB family.</text>
</comment>
<keyword evidence="15" id="KW-1185">Reference proteome</keyword>
<accession>A0A7Y0BLB7</accession>
<keyword evidence="6 12" id="KW-1003">Cell membrane</keyword>
<proteinExistence type="inferred from homology"/>
<feature type="transmembrane region" description="Helical" evidence="13">
    <location>
        <begin position="172"/>
        <end position="192"/>
    </location>
</feature>
<evidence type="ECO:0000256" key="1">
    <source>
        <dbReference type="ARBA" id="ARBA00002442"/>
    </source>
</evidence>
<evidence type="ECO:0000256" key="4">
    <source>
        <dbReference type="ARBA" id="ARBA00016452"/>
    </source>
</evidence>
<comment type="caution">
    <text evidence="14">The sequence shown here is derived from an EMBL/GenBank/DDBJ whole genome shotgun (WGS) entry which is preliminary data.</text>
</comment>
<reference evidence="14 15" key="1">
    <citation type="submission" date="2020-04" db="EMBL/GenBank/DDBJ databases">
        <title>Novosphingobium sp. TW-4 isolated from soil.</title>
        <authorList>
            <person name="Dahal R.H."/>
            <person name="Chaudhary D.K."/>
        </authorList>
    </citation>
    <scope>NUCLEOTIDE SEQUENCE [LARGE SCALE GENOMIC DNA]</scope>
    <source>
        <strain evidence="14 15">TW-4</strain>
    </source>
</reference>
<feature type="transmembrane region" description="Helical" evidence="13">
    <location>
        <begin position="33"/>
        <end position="50"/>
    </location>
</feature>
<dbReference type="Proteomes" id="UP000583556">
    <property type="component" value="Unassembled WGS sequence"/>
</dbReference>
<dbReference type="GO" id="GO:0015232">
    <property type="term" value="F:heme transmembrane transporter activity"/>
    <property type="evidence" value="ECO:0007669"/>
    <property type="project" value="InterPro"/>
</dbReference>
<evidence type="ECO:0000256" key="11">
    <source>
        <dbReference type="ARBA" id="ARBA00023136"/>
    </source>
</evidence>
<keyword evidence="7 12" id="KW-0997">Cell inner membrane</keyword>
<dbReference type="EMBL" id="JABBGM010000001">
    <property type="protein sequence ID" value="NML92494.1"/>
    <property type="molecule type" value="Genomic_DNA"/>
</dbReference>
<evidence type="ECO:0000313" key="15">
    <source>
        <dbReference type="Proteomes" id="UP000583556"/>
    </source>
</evidence>
<feature type="transmembrane region" description="Helical" evidence="13">
    <location>
        <begin position="145"/>
        <end position="166"/>
    </location>
</feature>
<name>A0A7Y0BLB7_9SPHN</name>